<gene>
    <name evidence="3" type="ORF">NEPTK9_001066</name>
</gene>
<feature type="domain" description="AAA" evidence="1">
    <location>
        <begin position="22"/>
        <end position="154"/>
    </location>
</feature>
<evidence type="ECO:0000259" key="1">
    <source>
        <dbReference type="Pfam" id="PF13173"/>
    </source>
</evidence>
<feature type="domain" description="DUF4143" evidence="2">
    <location>
        <begin position="231"/>
        <end position="368"/>
    </location>
</feature>
<evidence type="ECO:0000259" key="2">
    <source>
        <dbReference type="Pfam" id="PF13635"/>
    </source>
</evidence>
<proteinExistence type="predicted"/>
<dbReference type="EMBL" id="JAAEJV010000027">
    <property type="protein sequence ID" value="MBF5059552.1"/>
    <property type="molecule type" value="Genomic_DNA"/>
</dbReference>
<reference evidence="3 4" key="1">
    <citation type="submission" date="2020-01" db="EMBL/GenBank/DDBJ databases">
        <title>Draft genome sequence of Cand. Neptunochlamydia vexilliferae K9.</title>
        <authorList>
            <person name="Schulz F."/>
            <person name="Koestlbacher S."/>
            <person name="Wascher F."/>
            <person name="Pizzetti I."/>
            <person name="Horn M."/>
        </authorList>
    </citation>
    <scope>NUCLEOTIDE SEQUENCE [LARGE SCALE GENOMIC DNA]</scope>
    <source>
        <strain evidence="3 4">K9</strain>
    </source>
</reference>
<dbReference type="Pfam" id="PF13635">
    <property type="entry name" value="DUF4143"/>
    <property type="match status" value="1"/>
</dbReference>
<sequence length="386" mass="44807">MGKTIKKRVNEAEIKASFERPRVTALLGARRVGKSTLLRGYMAEHPDRKWVFFNMDRRDERLRIADQKLEQMIEEKALQRIGKGAKIWVAVDEAQKCPELFEQVKAIYDEYKDADRIKFILTGSGHLNLHQLGAESLAGRVELMHLREFNLKEMASLLHPEALLPSDSVFNYLFDEAKLQEFAEKRRPFAKILTEMLPIHMVWGGLPEVLEEETPKEKLRYLANYLQTYLENDVRAIESISDLSLYQKLMKACAEQTGSLRDDQRLINALHCARNTLIKYRGYLVATMQYQEIFPYINSTLKRIVKSPKGYLINNGLVSYLTGVGDYEVLNSTGLLGHRFENWVLNELLTWTDSLIESHEIYFWRTSGGLRLILSFQWGQRSSRLR</sequence>
<dbReference type="InterPro" id="IPR027417">
    <property type="entry name" value="P-loop_NTPase"/>
</dbReference>
<accession>A0ABS0AZJ2</accession>
<dbReference type="InterPro" id="IPR025420">
    <property type="entry name" value="DUF4143"/>
</dbReference>
<organism evidence="3 4">
    <name type="scientific">Candidatus Neptunichlamydia vexilliferae</name>
    <dbReference type="NCBI Taxonomy" id="1651774"/>
    <lineage>
        <taxon>Bacteria</taxon>
        <taxon>Pseudomonadati</taxon>
        <taxon>Chlamydiota</taxon>
        <taxon>Chlamydiia</taxon>
        <taxon>Parachlamydiales</taxon>
        <taxon>Simkaniaceae</taxon>
        <taxon>Candidatus Neptunichlamydia</taxon>
    </lineage>
</organism>
<dbReference type="Pfam" id="PF13173">
    <property type="entry name" value="AAA_14"/>
    <property type="match status" value="1"/>
</dbReference>
<dbReference type="SUPFAM" id="SSF52540">
    <property type="entry name" value="P-loop containing nucleoside triphosphate hydrolases"/>
    <property type="match status" value="1"/>
</dbReference>
<evidence type="ECO:0000313" key="3">
    <source>
        <dbReference type="EMBL" id="MBF5059552.1"/>
    </source>
</evidence>
<dbReference type="PANTHER" id="PTHR43566">
    <property type="entry name" value="CONSERVED PROTEIN"/>
    <property type="match status" value="1"/>
</dbReference>
<evidence type="ECO:0000313" key="4">
    <source>
        <dbReference type="Proteomes" id="UP001194714"/>
    </source>
</evidence>
<dbReference type="Gene3D" id="3.40.50.300">
    <property type="entry name" value="P-loop containing nucleotide triphosphate hydrolases"/>
    <property type="match status" value="1"/>
</dbReference>
<comment type="caution">
    <text evidence="3">The sequence shown here is derived from an EMBL/GenBank/DDBJ whole genome shotgun (WGS) entry which is preliminary data.</text>
</comment>
<evidence type="ECO:0008006" key="5">
    <source>
        <dbReference type="Google" id="ProtNLM"/>
    </source>
</evidence>
<dbReference type="RefSeq" id="WP_194847858.1">
    <property type="nucleotide sequence ID" value="NZ_JAAEJV010000027.1"/>
</dbReference>
<name>A0ABS0AZJ2_9BACT</name>
<dbReference type="InterPro" id="IPR041682">
    <property type="entry name" value="AAA_14"/>
</dbReference>
<protein>
    <recommendedName>
        <fullName evidence="5">AAA+ ATPase domain-containing protein</fullName>
    </recommendedName>
</protein>
<keyword evidence="4" id="KW-1185">Reference proteome</keyword>
<dbReference type="PANTHER" id="PTHR43566:SF2">
    <property type="entry name" value="DUF4143 DOMAIN-CONTAINING PROTEIN"/>
    <property type="match status" value="1"/>
</dbReference>
<dbReference type="Proteomes" id="UP001194714">
    <property type="component" value="Unassembled WGS sequence"/>
</dbReference>